<evidence type="ECO:0000313" key="2">
    <source>
        <dbReference type="Proteomes" id="UP000193978"/>
    </source>
</evidence>
<accession>A0A1W6MQE6</accession>
<dbReference type="RefSeq" id="WP_085769870.1">
    <property type="nucleotide sequence ID" value="NZ_AP027149.1"/>
</dbReference>
<dbReference type="EMBL" id="CP019948">
    <property type="protein sequence ID" value="ARN79823.1"/>
    <property type="molecule type" value="Genomic_DNA"/>
</dbReference>
<dbReference type="STRING" id="655015.B1812_00660"/>
<dbReference type="OrthoDB" id="5405867at2"/>
<gene>
    <name evidence="1" type="ORF">B1812_00660</name>
</gene>
<name>A0A1W6MQE6_9HYPH</name>
<evidence type="ECO:0000313" key="1">
    <source>
        <dbReference type="EMBL" id="ARN79823.1"/>
    </source>
</evidence>
<reference evidence="1 2" key="1">
    <citation type="submission" date="2017-02" db="EMBL/GenBank/DDBJ databases">
        <authorList>
            <person name="Peterson S.W."/>
        </authorList>
    </citation>
    <scope>NUCLEOTIDE SEQUENCE [LARGE SCALE GENOMIC DNA]</scope>
    <source>
        <strain evidence="1 2">S285</strain>
    </source>
</reference>
<proteinExistence type="predicted"/>
<organism evidence="1 2">
    <name type="scientific">Methylocystis bryophila</name>
    <dbReference type="NCBI Taxonomy" id="655015"/>
    <lineage>
        <taxon>Bacteria</taxon>
        <taxon>Pseudomonadati</taxon>
        <taxon>Pseudomonadota</taxon>
        <taxon>Alphaproteobacteria</taxon>
        <taxon>Hyphomicrobiales</taxon>
        <taxon>Methylocystaceae</taxon>
        <taxon>Methylocystis</taxon>
    </lineage>
</organism>
<dbReference type="KEGG" id="mbry:B1812_00660"/>
<sequence>MKASLTNAAAIEKAMTSPSSVFDRPDEVVSSDLPTPQKIEILRRWQFDAHALQRATDENMSGGNPPMLDEINAALTIVDPSGASAGAFRRAAQKA</sequence>
<dbReference type="AlphaFoldDB" id="A0A1W6MQE6"/>
<keyword evidence="2" id="KW-1185">Reference proteome</keyword>
<dbReference type="Proteomes" id="UP000193978">
    <property type="component" value="Chromosome"/>
</dbReference>
<protein>
    <submittedName>
        <fullName evidence="1">Uncharacterized protein</fullName>
    </submittedName>
</protein>